<dbReference type="GO" id="GO:0031428">
    <property type="term" value="C:box C/D methylation guide snoRNP complex"/>
    <property type="evidence" value="ECO:0007669"/>
    <property type="project" value="InterPro"/>
</dbReference>
<keyword evidence="2" id="KW-1133">Transmembrane helix</keyword>
<dbReference type="SMART" id="SM00931">
    <property type="entry name" value="NOSIC"/>
    <property type="match status" value="1"/>
</dbReference>
<dbReference type="InterPro" id="IPR012976">
    <property type="entry name" value="NOSIC"/>
</dbReference>
<dbReference type="Pfam" id="PF01798">
    <property type="entry name" value="Nop"/>
    <property type="match status" value="1"/>
</dbReference>
<organism evidence="4">
    <name type="scientific">Brassica napus</name>
    <name type="common">Rape</name>
    <dbReference type="NCBI Taxonomy" id="3708"/>
    <lineage>
        <taxon>Eukaryota</taxon>
        <taxon>Viridiplantae</taxon>
        <taxon>Streptophyta</taxon>
        <taxon>Embryophyta</taxon>
        <taxon>Tracheophyta</taxon>
        <taxon>Spermatophyta</taxon>
        <taxon>Magnoliopsida</taxon>
        <taxon>eudicotyledons</taxon>
        <taxon>Gunneridae</taxon>
        <taxon>Pentapetalae</taxon>
        <taxon>rosids</taxon>
        <taxon>malvids</taxon>
        <taxon>Brassicales</taxon>
        <taxon>Brassicaceae</taxon>
        <taxon>Brassiceae</taxon>
        <taxon>Brassica</taxon>
    </lineage>
</organism>
<dbReference type="PANTHER" id="PTHR10894:SF0">
    <property type="entry name" value="NUCLEOLAR PROTEIN 56"/>
    <property type="match status" value="1"/>
</dbReference>
<evidence type="ECO:0000313" key="4">
    <source>
        <dbReference type="EMBL" id="CAF2101867.1"/>
    </source>
</evidence>
<dbReference type="AlphaFoldDB" id="A0A816TX36"/>
<dbReference type="SUPFAM" id="SSF89124">
    <property type="entry name" value="Nop domain"/>
    <property type="match status" value="1"/>
</dbReference>
<reference evidence="4" key="1">
    <citation type="submission" date="2021-01" db="EMBL/GenBank/DDBJ databases">
        <authorList>
            <consortium name="Genoscope - CEA"/>
            <person name="William W."/>
        </authorList>
    </citation>
    <scope>NUCLEOTIDE SEQUENCE</scope>
</reference>
<dbReference type="InterPro" id="IPR002687">
    <property type="entry name" value="Nop_dom"/>
</dbReference>
<proteinExistence type="inferred from homology"/>
<comment type="similarity">
    <text evidence="1">Belongs to the NOP5/NOP56 family.</text>
</comment>
<feature type="domain" description="NOSIC" evidence="3">
    <location>
        <begin position="139"/>
        <end position="191"/>
    </location>
</feature>
<dbReference type="PANTHER" id="PTHR10894">
    <property type="entry name" value="NUCLEOLAR PROTEIN 5 NUCLEOLAR PROTEIN NOP5 NOP58"/>
    <property type="match status" value="1"/>
</dbReference>
<gene>
    <name evidence="4" type="ORF">DARMORV10_A05P36640.1</name>
</gene>
<evidence type="ECO:0000256" key="1">
    <source>
        <dbReference type="ARBA" id="ARBA00009211"/>
    </source>
</evidence>
<dbReference type="EMBL" id="HG994359">
    <property type="protein sequence ID" value="CAF2101867.1"/>
    <property type="molecule type" value="Genomic_DNA"/>
</dbReference>
<dbReference type="GO" id="GO:0030515">
    <property type="term" value="F:snoRNA binding"/>
    <property type="evidence" value="ECO:0007669"/>
    <property type="project" value="InterPro"/>
</dbReference>
<feature type="transmembrane region" description="Helical" evidence="2">
    <location>
        <begin position="12"/>
        <end position="34"/>
    </location>
</feature>
<evidence type="ECO:0000259" key="3">
    <source>
        <dbReference type="SMART" id="SM00931"/>
    </source>
</evidence>
<dbReference type="Proteomes" id="UP001295469">
    <property type="component" value="Chromosome A05"/>
</dbReference>
<dbReference type="GO" id="GO:0032040">
    <property type="term" value="C:small-subunit processome"/>
    <property type="evidence" value="ECO:0007669"/>
    <property type="project" value="InterPro"/>
</dbReference>
<sequence>MKGSTLALLRYVLFLGFSLLEFFFRIGFGCHFGYRVKCPPLLLQLPYNKALYLGYMSKELRSFCLPISLLWFGQRSVLASLKPRRFLCQSNEFVHELLRGVRQHFDRFIKDLKKRRNLDLAHSYSRAKVKFNFNRVDDMVIQAIFLLDTLAKDINSFDMRVRELYSWHFPELVKIVNDNYLCARVSKVIKDKSKLSEEHIPMLTDILGDEDKAKEVVEAGKASMG</sequence>
<dbReference type="InterPro" id="IPR045056">
    <property type="entry name" value="Nop56/Nop58"/>
</dbReference>
<keyword evidence="2" id="KW-0812">Transmembrane</keyword>
<accession>A0A816TX36</accession>
<dbReference type="SMR" id="A0A816TX36"/>
<dbReference type="Gene3D" id="1.10.287.4070">
    <property type="match status" value="1"/>
</dbReference>
<dbReference type="InterPro" id="IPR036070">
    <property type="entry name" value="Nop_dom_sf"/>
</dbReference>
<keyword evidence="2" id="KW-0472">Membrane</keyword>
<protein>
    <submittedName>
        <fullName evidence="4">(rape) hypothetical protein</fullName>
    </submittedName>
</protein>
<evidence type="ECO:0000256" key="2">
    <source>
        <dbReference type="SAM" id="Phobius"/>
    </source>
</evidence>
<name>A0A816TX36_BRANA</name>